<accession>A0ABD3R535</accession>
<evidence type="ECO:0000259" key="2">
    <source>
        <dbReference type="Pfam" id="PF12589"/>
    </source>
</evidence>
<feature type="compositionally biased region" description="Basic residues" evidence="1">
    <location>
        <begin position="37"/>
        <end position="47"/>
    </location>
</feature>
<dbReference type="Pfam" id="PF12589">
    <property type="entry name" value="WBS_methylT"/>
    <property type="match status" value="1"/>
</dbReference>
<proteinExistence type="predicted"/>
<gene>
    <name evidence="3" type="ORF">ACHAXA_002552</name>
</gene>
<sequence length="64" mass="7251">MKSTPGGWEEGLVGGKRGEVAPSKKKGVGKMKEWILHMKKMQRKKGKDTRMDTKYAGRRSPTQF</sequence>
<protein>
    <recommendedName>
        <fullName evidence="2">18S rRNA (guanine(1575)-N(7))-methyltransferase Bud23 C-terminal domain-containing protein</fullName>
    </recommendedName>
</protein>
<name>A0ABD3R535_9STRA</name>
<feature type="region of interest" description="Disordered" evidence="1">
    <location>
        <begin position="1"/>
        <end position="64"/>
    </location>
</feature>
<keyword evidence="4" id="KW-1185">Reference proteome</keyword>
<organism evidence="3 4">
    <name type="scientific">Cyclostephanos tholiformis</name>
    <dbReference type="NCBI Taxonomy" id="382380"/>
    <lineage>
        <taxon>Eukaryota</taxon>
        <taxon>Sar</taxon>
        <taxon>Stramenopiles</taxon>
        <taxon>Ochrophyta</taxon>
        <taxon>Bacillariophyta</taxon>
        <taxon>Coscinodiscophyceae</taxon>
        <taxon>Thalassiosirophycidae</taxon>
        <taxon>Stephanodiscales</taxon>
        <taxon>Stephanodiscaceae</taxon>
        <taxon>Cyclostephanos</taxon>
    </lineage>
</organism>
<evidence type="ECO:0000313" key="4">
    <source>
        <dbReference type="Proteomes" id="UP001530377"/>
    </source>
</evidence>
<reference evidence="3 4" key="1">
    <citation type="submission" date="2024-10" db="EMBL/GenBank/DDBJ databases">
        <title>Updated reference genomes for cyclostephanoid diatoms.</title>
        <authorList>
            <person name="Roberts W.R."/>
            <person name="Alverson A.J."/>
        </authorList>
    </citation>
    <scope>NUCLEOTIDE SEQUENCE [LARGE SCALE GENOMIC DNA]</scope>
    <source>
        <strain evidence="3 4">AJA228-03</strain>
    </source>
</reference>
<feature type="domain" description="18S rRNA (guanine(1575)-N(7))-methyltransferase Bud23 C-terminal" evidence="2">
    <location>
        <begin position="23"/>
        <end position="59"/>
    </location>
</feature>
<dbReference type="Proteomes" id="UP001530377">
    <property type="component" value="Unassembled WGS sequence"/>
</dbReference>
<evidence type="ECO:0000256" key="1">
    <source>
        <dbReference type="SAM" id="MobiDB-lite"/>
    </source>
</evidence>
<dbReference type="AlphaFoldDB" id="A0ABD3R535"/>
<dbReference type="InterPro" id="IPR022238">
    <property type="entry name" value="Bud23_C"/>
</dbReference>
<evidence type="ECO:0000313" key="3">
    <source>
        <dbReference type="EMBL" id="KAL3807614.1"/>
    </source>
</evidence>
<dbReference type="EMBL" id="JALLPB020000609">
    <property type="protein sequence ID" value="KAL3807614.1"/>
    <property type="molecule type" value="Genomic_DNA"/>
</dbReference>
<comment type="caution">
    <text evidence="3">The sequence shown here is derived from an EMBL/GenBank/DDBJ whole genome shotgun (WGS) entry which is preliminary data.</text>
</comment>